<dbReference type="EMBL" id="UINC01003589">
    <property type="protein sequence ID" value="SVA07621.1"/>
    <property type="molecule type" value="Genomic_DNA"/>
</dbReference>
<dbReference type="InterPro" id="IPR015947">
    <property type="entry name" value="PUA-like_sf"/>
</dbReference>
<dbReference type="Gene3D" id="3.40.1280.10">
    <property type="match status" value="1"/>
</dbReference>
<dbReference type="GO" id="GO:0005737">
    <property type="term" value="C:cytoplasm"/>
    <property type="evidence" value="ECO:0007669"/>
    <property type="project" value="UniProtKB-SubCell"/>
</dbReference>
<sequence>MSSKTRLFFSKELKAGLISTLSKSQSHYIKNVMRIKPSEIISLFNSVDGEWDASILTHGKDLTEFKVEKLSKPQKKENNLWLAFSPIKKIPQDMMLQKTTELGIQKFVPVLCERSVVKEINIERAEKIVIEASEQSNRISVPKISEIQKLKNFLNEFPKNGSLIFCDINCSASKLENILSKKITGPICILIGPEGDFSELERQLIVDQKQAFSMTLAKNILRSETAAIAATTILNYHLNFK</sequence>
<evidence type="ECO:0000256" key="2">
    <source>
        <dbReference type="ARBA" id="ARBA00005528"/>
    </source>
</evidence>
<evidence type="ECO:0000256" key="6">
    <source>
        <dbReference type="ARBA" id="ARBA00022603"/>
    </source>
</evidence>
<dbReference type="PIRSF" id="PIRSF015601">
    <property type="entry name" value="MTase_slr0722"/>
    <property type="match status" value="1"/>
</dbReference>
<evidence type="ECO:0000313" key="13">
    <source>
        <dbReference type="EMBL" id="SVA07621.1"/>
    </source>
</evidence>
<organism evidence="13">
    <name type="scientific">marine metagenome</name>
    <dbReference type="NCBI Taxonomy" id="408172"/>
    <lineage>
        <taxon>unclassified sequences</taxon>
        <taxon>metagenomes</taxon>
        <taxon>ecological metagenomes</taxon>
    </lineage>
</organism>
<evidence type="ECO:0000259" key="12">
    <source>
        <dbReference type="Pfam" id="PF20260"/>
    </source>
</evidence>
<dbReference type="PANTHER" id="PTHR30027:SF3">
    <property type="entry name" value="16S RRNA (URACIL(1498)-N(3))-METHYLTRANSFERASE"/>
    <property type="match status" value="1"/>
</dbReference>
<evidence type="ECO:0000256" key="9">
    <source>
        <dbReference type="ARBA" id="ARBA00025699"/>
    </source>
</evidence>
<gene>
    <name evidence="13" type="ORF">METZ01_LOCUS60475</name>
</gene>
<comment type="function">
    <text evidence="9">Specifically methylates the N3 position of the uracil ring of uridine 1498 (m3U1498) in 16S rRNA. Acts on the fully assembled 30S ribosomal subunit.</text>
</comment>
<dbReference type="InterPro" id="IPR046886">
    <property type="entry name" value="RsmE_MTase_dom"/>
</dbReference>
<keyword evidence="8" id="KW-0949">S-adenosyl-L-methionine</keyword>
<comment type="catalytic activity">
    <reaction evidence="10">
        <text>uridine(1498) in 16S rRNA + S-adenosyl-L-methionine = N(3)-methyluridine(1498) in 16S rRNA + S-adenosyl-L-homocysteine + H(+)</text>
        <dbReference type="Rhea" id="RHEA:42920"/>
        <dbReference type="Rhea" id="RHEA-COMP:10283"/>
        <dbReference type="Rhea" id="RHEA-COMP:10284"/>
        <dbReference type="ChEBI" id="CHEBI:15378"/>
        <dbReference type="ChEBI" id="CHEBI:57856"/>
        <dbReference type="ChEBI" id="CHEBI:59789"/>
        <dbReference type="ChEBI" id="CHEBI:65315"/>
        <dbReference type="ChEBI" id="CHEBI:74502"/>
        <dbReference type="EC" id="2.1.1.193"/>
    </reaction>
</comment>
<dbReference type="AlphaFoldDB" id="A0A381SWD6"/>
<feature type="domain" description="Ribosomal RNA small subunit methyltransferase E methyltransferase" evidence="11">
    <location>
        <begin position="77"/>
        <end position="234"/>
    </location>
</feature>
<dbReference type="SUPFAM" id="SSF88697">
    <property type="entry name" value="PUA domain-like"/>
    <property type="match status" value="1"/>
</dbReference>
<dbReference type="CDD" id="cd18084">
    <property type="entry name" value="RsmE-like"/>
    <property type="match status" value="1"/>
</dbReference>
<keyword evidence="7" id="KW-0808">Transferase</keyword>
<evidence type="ECO:0000259" key="11">
    <source>
        <dbReference type="Pfam" id="PF04452"/>
    </source>
</evidence>
<comment type="subcellular location">
    <subcellularLocation>
        <location evidence="1">Cytoplasm</location>
    </subcellularLocation>
</comment>
<dbReference type="InterPro" id="IPR046887">
    <property type="entry name" value="RsmE_PUA-like"/>
</dbReference>
<dbReference type="InterPro" id="IPR029026">
    <property type="entry name" value="tRNA_m1G_MTases_N"/>
</dbReference>
<evidence type="ECO:0000256" key="10">
    <source>
        <dbReference type="ARBA" id="ARBA00047944"/>
    </source>
</evidence>
<dbReference type="GO" id="GO:0070475">
    <property type="term" value="P:rRNA base methylation"/>
    <property type="evidence" value="ECO:0007669"/>
    <property type="project" value="TreeGrafter"/>
</dbReference>
<dbReference type="EC" id="2.1.1.193" evidence="3"/>
<evidence type="ECO:0000256" key="1">
    <source>
        <dbReference type="ARBA" id="ARBA00004496"/>
    </source>
</evidence>
<reference evidence="13" key="1">
    <citation type="submission" date="2018-05" db="EMBL/GenBank/DDBJ databases">
        <authorList>
            <person name="Lanie J.A."/>
            <person name="Ng W.-L."/>
            <person name="Kazmierczak K.M."/>
            <person name="Andrzejewski T.M."/>
            <person name="Davidsen T.M."/>
            <person name="Wayne K.J."/>
            <person name="Tettelin H."/>
            <person name="Glass J.I."/>
            <person name="Rusch D."/>
            <person name="Podicherti R."/>
            <person name="Tsui H.-C.T."/>
            <person name="Winkler M.E."/>
        </authorList>
    </citation>
    <scope>NUCLEOTIDE SEQUENCE</scope>
</reference>
<evidence type="ECO:0000256" key="4">
    <source>
        <dbReference type="ARBA" id="ARBA00022490"/>
    </source>
</evidence>
<dbReference type="InterPro" id="IPR029028">
    <property type="entry name" value="Alpha/beta_knot_MTases"/>
</dbReference>
<evidence type="ECO:0000256" key="5">
    <source>
        <dbReference type="ARBA" id="ARBA00022552"/>
    </source>
</evidence>
<comment type="similarity">
    <text evidence="2">Belongs to the RNA methyltransferase RsmE family.</text>
</comment>
<dbReference type="SUPFAM" id="SSF75217">
    <property type="entry name" value="alpha/beta knot"/>
    <property type="match status" value="1"/>
</dbReference>
<dbReference type="InterPro" id="IPR006700">
    <property type="entry name" value="RsmE"/>
</dbReference>
<dbReference type="NCBIfam" id="TIGR00046">
    <property type="entry name" value="RsmE family RNA methyltransferase"/>
    <property type="match status" value="1"/>
</dbReference>
<evidence type="ECO:0000256" key="7">
    <source>
        <dbReference type="ARBA" id="ARBA00022679"/>
    </source>
</evidence>
<keyword evidence="4" id="KW-0963">Cytoplasm</keyword>
<keyword evidence="5" id="KW-0698">rRNA processing</keyword>
<protein>
    <recommendedName>
        <fullName evidence="3">16S rRNA (uracil(1498)-N(3))-methyltransferase</fullName>
        <ecNumber evidence="3">2.1.1.193</ecNumber>
    </recommendedName>
</protein>
<proteinExistence type="inferred from homology"/>
<name>A0A381SWD6_9ZZZZ</name>
<accession>A0A381SWD6</accession>
<dbReference type="Gene3D" id="2.40.240.20">
    <property type="entry name" value="Hypothetical PUA domain-like, domain 1"/>
    <property type="match status" value="1"/>
</dbReference>
<feature type="domain" description="Ribosomal RNA small subunit methyltransferase E PUA-like" evidence="12">
    <location>
        <begin position="22"/>
        <end position="61"/>
    </location>
</feature>
<evidence type="ECO:0000256" key="8">
    <source>
        <dbReference type="ARBA" id="ARBA00022691"/>
    </source>
</evidence>
<dbReference type="PANTHER" id="PTHR30027">
    <property type="entry name" value="RIBOSOMAL RNA SMALL SUBUNIT METHYLTRANSFERASE E"/>
    <property type="match status" value="1"/>
</dbReference>
<dbReference type="GO" id="GO:0070042">
    <property type="term" value="F:rRNA (uridine-N3-)-methyltransferase activity"/>
    <property type="evidence" value="ECO:0007669"/>
    <property type="project" value="TreeGrafter"/>
</dbReference>
<dbReference type="Pfam" id="PF20260">
    <property type="entry name" value="PUA_4"/>
    <property type="match status" value="1"/>
</dbReference>
<keyword evidence="6" id="KW-0489">Methyltransferase</keyword>
<dbReference type="Pfam" id="PF04452">
    <property type="entry name" value="Methyltrans_RNA"/>
    <property type="match status" value="1"/>
</dbReference>
<evidence type="ECO:0000256" key="3">
    <source>
        <dbReference type="ARBA" id="ARBA00012328"/>
    </source>
</evidence>